<dbReference type="GO" id="GO:0016491">
    <property type="term" value="F:oxidoreductase activity"/>
    <property type="evidence" value="ECO:0007669"/>
    <property type="project" value="InterPro"/>
</dbReference>
<feature type="domain" description="Fatty acid hydroxylase" evidence="7">
    <location>
        <begin position="87"/>
        <end position="223"/>
    </location>
</feature>
<dbReference type="AlphaFoldDB" id="A0A3C1KJU6"/>
<evidence type="ECO:0000256" key="6">
    <source>
        <dbReference type="SAM" id="Phobius"/>
    </source>
</evidence>
<evidence type="ECO:0000313" key="8">
    <source>
        <dbReference type="EMBL" id="HAN27009.1"/>
    </source>
</evidence>
<keyword evidence="4 6" id="KW-0472">Membrane</keyword>
<dbReference type="Pfam" id="PF04116">
    <property type="entry name" value="FA_hydroxylase"/>
    <property type="match status" value="1"/>
</dbReference>
<feature type="transmembrane region" description="Helical" evidence="6">
    <location>
        <begin position="6"/>
        <end position="24"/>
    </location>
</feature>
<dbReference type="GO" id="GO:0005506">
    <property type="term" value="F:iron ion binding"/>
    <property type="evidence" value="ECO:0007669"/>
    <property type="project" value="InterPro"/>
</dbReference>
<evidence type="ECO:0000256" key="2">
    <source>
        <dbReference type="ARBA" id="ARBA00022692"/>
    </source>
</evidence>
<evidence type="ECO:0000259" key="7">
    <source>
        <dbReference type="Pfam" id="PF04116"/>
    </source>
</evidence>
<proteinExistence type="predicted"/>
<comment type="subcellular location">
    <subcellularLocation>
        <location evidence="1">Membrane</location>
    </subcellularLocation>
</comment>
<dbReference type="Proteomes" id="UP000259273">
    <property type="component" value="Unassembled WGS sequence"/>
</dbReference>
<gene>
    <name evidence="8" type="ORF">DCP75_04685</name>
</gene>
<dbReference type="EMBL" id="DMND01000068">
    <property type="protein sequence ID" value="HAN27009.1"/>
    <property type="molecule type" value="Genomic_DNA"/>
</dbReference>
<evidence type="ECO:0000256" key="3">
    <source>
        <dbReference type="ARBA" id="ARBA00022989"/>
    </source>
</evidence>
<dbReference type="PANTHER" id="PTHR11863">
    <property type="entry name" value="STEROL DESATURASE"/>
    <property type="match status" value="1"/>
</dbReference>
<dbReference type="InterPro" id="IPR050307">
    <property type="entry name" value="Sterol_Desaturase_Related"/>
</dbReference>
<sequence length="274" mass="31288">MTVTSASQHIYLWTLGLLSLFLLLETLAPRRSGASGLSWRWANNFSLALLNWYIMLVASTLFFVWLARWGRAEEFGVLNLGPVTGFIALLAGTQLVSYWLHRAFHRFPLMWRIHALHHSDPEVDVSTGYRHHPLEPLIALPVGAPLVLLLGVGPESALAYRIFAVAATLFSHSNVHVPQSVERWLRYLLLTPDFHRTHHFVEQRYTNSNYGSLVPWYDYVFGTATHPDFDEHPQRLLGLEYLREPADQRLDRQLLTPLRDLDPGTDRPPAVHTG</sequence>
<feature type="transmembrane region" description="Helical" evidence="6">
    <location>
        <begin position="79"/>
        <end position="100"/>
    </location>
</feature>
<feature type="transmembrane region" description="Helical" evidence="6">
    <location>
        <begin position="45"/>
        <end position="67"/>
    </location>
</feature>
<keyword evidence="2 6" id="KW-0812">Transmembrane</keyword>
<comment type="caution">
    <text evidence="8">The sequence shown here is derived from an EMBL/GenBank/DDBJ whole genome shotgun (WGS) entry which is preliminary data.</text>
</comment>
<evidence type="ECO:0000256" key="4">
    <source>
        <dbReference type="ARBA" id="ARBA00023136"/>
    </source>
</evidence>
<dbReference type="InterPro" id="IPR006694">
    <property type="entry name" value="Fatty_acid_hydroxylase"/>
</dbReference>
<evidence type="ECO:0000256" key="5">
    <source>
        <dbReference type="SAM" id="MobiDB-lite"/>
    </source>
</evidence>
<organism evidence="8 9">
    <name type="scientific">Haliea salexigens</name>
    <dbReference type="NCBI Taxonomy" id="287487"/>
    <lineage>
        <taxon>Bacteria</taxon>
        <taxon>Pseudomonadati</taxon>
        <taxon>Pseudomonadota</taxon>
        <taxon>Gammaproteobacteria</taxon>
        <taxon>Cellvibrionales</taxon>
        <taxon>Halieaceae</taxon>
        <taxon>Haliea</taxon>
    </lineage>
</organism>
<reference evidence="8 9" key="1">
    <citation type="journal article" date="2018" name="Nat. Biotechnol.">
        <title>A standardized bacterial taxonomy based on genome phylogeny substantially revises the tree of life.</title>
        <authorList>
            <person name="Parks D.H."/>
            <person name="Chuvochina M."/>
            <person name="Waite D.W."/>
            <person name="Rinke C."/>
            <person name="Skarshewski A."/>
            <person name="Chaumeil P.A."/>
            <person name="Hugenholtz P."/>
        </authorList>
    </citation>
    <scope>NUCLEOTIDE SEQUENCE [LARGE SCALE GENOMIC DNA]</scope>
    <source>
        <strain evidence="8">UBA9158</strain>
    </source>
</reference>
<name>A0A3C1KJU6_9GAMM</name>
<accession>A0A3C1KJU6</accession>
<dbReference type="GO" id="GO:0016020">
    <property type="term" value="C:membrane"/>
    <property type="evidence" value="ECO:0007669"/>
    <property type="project" value="UniProtKB-SubCell"/>
</dbReference>
<dbReference type="GO" id="GO:0008610">
    <property type="term" value="P:lipid biosynthetic process"/>
    <property type="evidence" value="ECO:0007669"/>
    <property type="project" value="InterPro"/>
</dbReference>
<feature type="region of interest" description="Disordered" evidence="5">
    <location>
        <begin position="254"/>
        <end position="274"/>
    </location>
</feature>
<evidence type="ECO:0000256" key="1">
    <source>
        <dbReference type="ARBA" id="ARBA00004370"/>
    </source>
</evidence>
<protein>
    <recommendedName>
        <fullName evidence="7">Fatty acid hydroxylase domain-containing protein</fullName>
    </recommendedName>
</protein>
<dbReference type="STRING" id="1121937.GCA_000423125_03256"/>
<keyword evidence="3 6" id="KW-1133">Transmembrane helix</keyword>
<evidence type="ECO:0000313" key="9">
    <source>
        <dbReference type="Proteomes" id="UP000259273"/>
    </source>
</evidence>